<dbReference type="OrthoDB" id="445362at2759"/>
<dbReference type="Pfam" id="PF09431">
    <property type="entry name" value="SPIN90_LRD"/>
    <property type="match status" value="1"/>
</dbReference>
<dbReference type="AlphaFoldDB" id="T1KFK7"/>
<dbReference type="eggNOG" id="KOG4035">
    <property type="taxonomic scope" value="Eukaryota"/>
</dbReference>
<evidence type="ECO:0000256" key="1">
    <source>
        <dbReference type="ARBA" id="ARBA00022443"/>
    </source>
</evidence>
<dbReference type="InterPro" id="IPR018556">
    <property type="entry name" value="SPIN90/Ldb17_LRD"/>
</dbReference>
<dbReference type="GO" id="GO:0071933">
    <property type="term" value="F:Arp2/3 complex binding"/>
    <property type="evidence" value="ECO:0007669"/>
    <property type="project" value="TreeGrafter"/>
</dbReference>
<name>T1KFK7_TETUR</name>
<evidence type="ECO:0000313" key="5">
    <source>
        <dbReference type="Proteomes" id="UP000015104"/>
    </source>
</evidence>
<dbReference type="KEGG" id="tut:107363388"/>
<sequence>MAAHLLIRAIYDYQASDLKVLHCKAGDRFIIIKQTEPRGDWLYVVNCQGKLGYIPANYTEPDSLEDSKLLELIDTIISVLDADHNDPKIITIRQINHAQVKLTQLRCEVLSQLQSKPGAVSSKKITTNQPSDANFIEVVNTNDPDPNLYKLGENDSSGNVQEHILVYNCDSINVQKPVISTSEAGIQVDLIEQTTNDPTILVQGETTLDEMATIEIDDSLAADLIERVRVSTELSHGMCKLTIETVINYLREKMPMIEKTMTKLIDKLEAVDQCPSPLVMKNSSDLIKLRELFHKLWICKADEQQRGWPIHDDEEMESSLIEMVKLLANANPTISREAMFSNNCDNVYMVISYFHEETKKSLKMQLYSVLMEIIRLNDNMIEDNFLSTVLPASLANEMINHRDDIERWSKASILFTYVFGSGQKPPINLYEHVNEKYVNSQLDLIEGEDIEGNKLEHKIPLEMCIPPILAFNLHFDLNESNLVLKAIRMRSNVKCLMENLVSYLNWEEDPTLLINYFGKPMKTCDRPNAVHKLLTEVFEDPELANLFYYNDVRVMIDILISHLNNIQDEDENRFSYLKLLYNIIKNTNYKEEPHKLIEVNQCIDAIYSHESSPDNEKRMVRMIKELLEWSGAFGSMEVFNLVYLIAHLIFN</sequence>
<keyword evidence="5" id="KW-1185">Reference proteome</keyword>
<reference evidence="5" key="1">
    <citation type="submission" date="2011-08" db="EMBL/GenBank/DDBJ databases">
        <authorList>
            <person name="Rombauts S."/>
        </authorList>
    </citation>
    <scope>NUCLEOTIDE SEQUENCE</scope>
    <source>
        <strain evidence="5">London</strain>
    </source>
</reference>
<proteinExistence type="predicted"/>
<evidence type="ECO:0000259" key="3">
    <source>
        <dbReference type="PROSITE" id="PS50002"/>
    </source>
</evidence>
<dbReference type="InterPro" id="IPR036028">
    <property type="entry name" value="SH3-like_dom_sf"/>
</dbReference>
<keyword evidence="1 2" id="KW-0728">SH3 domain</keyword>
<dbReference type="SMART" id="SM00326">
    <property type="entry name" value="SH3"/>
    <property type="match status" value="1"/>
</dbReference>
<gene>
    <name evidence="4" type="primary">107363388</name>
</gene>
<dbReference type="HOGENOM" id="CLU_012978_0_0_1"/>
<dbReference type="GO" id="GO:0006897">
    <property type="term" value="P:endocytosis"/>
    <property type="evidence" value="ECO:0007669"/>
    <property type="project" value="TreeGrafter"/>
</dbReference>
<dbReference type="Pfam" id="PF00018">
    <property type="entry name" value="SH3_1"/>
    <property type="match status" value="1"/>
</dbReference>
<evidence type="ECO:0000313" key="4">
    <source>
        <dbReference type="EnsemblMetazoa" id="tetur10g03480.1"/>
    </source>
</evidence>
<dbReference type="EnsemblMetazoa" id="tetur10g03480.1">
    <property type="protein sequence ID" value="tetur10g03480.1"/>
    <property type="gene ID" value="tetur10g03480"/>
</dbReference>
<organism evidence="4 5">
    <name type="scientific">Tetranychus urticae</name>
    <name type="common">Two-spotted spider mite</name>
    <dbReference type="NCBI Taxonomy" id="32264"/>
    <lineage>
        <taxon>Eukaryota</taxon>
        <taxon>Metazoa</taxon>
        <taxon>Ecdysozoa</taxon>
        <taxon>Arthropoda</taxon>
        <taxon>Chelicerata</taxon>
        <taxon>Arachnida</taxon>
        <taxon>Acari</taxon>
        <taxon>Acariformes</taxon>
        <taxon>Trombidiformes</taxon>
        <taxon>Prostigmata</taxon>
        <taxon>Eleutherengona</taxon>
        <taxon>Raphignathae</taxon>
        <taxon>Tetranychoidea</taxon>
        <taxon>Tetranychidae</taxon>
        <taxon>Tetranychus</taxon>
    </lineage>
</organism>
<dbReference type="PANTHER" id="PTHR13357">
    <property type="entry name" value="SH3 ADAPTER PROTEIN SPIN90 NCK INTERACTING PROTEIN WITH SH3 DOMAIN"/>
    <property type="match status" value="1"/>
</dbReference>
<feature type="domain" description="SH3" evidence="3">
    <location>
        <begin position="2"/>
        <end position="64"/>
    </location>
</feature>
<dbReference type="Proteomes" id="UP000015104">
    <property type="component" value="Unassembled WGS sequence"/>
</dbReference>
<dbReference type="OMA" id="RTNASHF"/>
<dbReference type="Gene3D" id="2.30.30.40">
    <property type="entry name" value="SH3 Domains"/>
    <property type="match status" value="1"/>
</dbReference>
<accession>T1KFK7</accession>
<dbReference type="PROSITE" id="PS50002">
    <property type="entry name" value="SH3"/>
    <property type="match status" value="1"/>
</dbReference>
<dbReference type="PANTHER" id="PTHR13357:SF1">
    <property type="entry name" value="NCK-INTERACTING PROTEIN WITH SH3 DOMAIN"/>
    <property type="match status" value="1"/>
</dbReference>
<evidence type="ECO:0000256" key="2">
    <source>
        <dbReference type="PROSITE-ProRule" id="PRU00192"/>
    </source>
</evidence>
<dbReference type="InterPro" id="IPR001452">
    <property type="entry name" value="SH3_domain"/>
</dbReference>
<protein>
    <recommendedName>
        <fullName evidence="3">SH3 domain-containing protein</fullName>
    </recommendedName>
</protein>
<dbReference type="InterPro" id="IPR030125">
    <property type="entry name" value="SPIN90/Ldb17"/>
</dbReference>
<reference evidence="4" key="2">
    <citation type="submission" date="2015-06" db="UniProtKB">
        <authorList>
            <consortium name="EnsemblMetazoa"/>
        </authorList>
    </citation>
    <scope>IDENTIFICATION</scope>
</reference>
<dbReference type="SUPFAM" id="SSF50044">
    <property type="entry name" value="SH3-domain"/>
    <property type="match status" value="1"/>
</dbReference>
<dbReference type="EMBL" id="CAEY01000037">
    <property type="status" value="NOT_ANNOTATED_CDS"/>
    <property type="molecule type" value="Genomic_DNA"/>
</dbReference>
<dbReference type="STRING" id="32264.T1KFK7"/>